<accession>A0AAD5CZ98</accession>
<sequence length="97" mass="10380">MGNSRGVLKADCEHPTAAVGGGVEDVYGQDSATKDRSITPLFVLVQDRAVIQVLDQGATMRHTFLEAGAFSNPPNLRRNASSSTDMEELATKCLKKS</sequence>
<feature type="region of interest" description="Disordered" evidence="1">
    <location>
        <begin position="75"/>
        <end position="97"/>
    </location>
</feature>
<reference evidence="2" key="1">
    <citation type="submission" date="2022-06" db="EMBL/GenBank/DDBJ databases">
        <title>Uncovering the hologenomic basis of an extraordinary plant invasion.</title>
        <authorList>
            <person name="Bieker V.C."/>
            <person name="Martin M.D."/>
            <person name="Gilbert T."/>
            <person name="Hodgins K."/>
            <person name="Battlay P."/>
            <person name="Petersen B."/>
            <person name="Wilson J."/>
        </authorList>
    </citation>
    <scope>NUCLEOTIDE SEQUENCE</scope>
    <source>
        <strain evidence="2">AA19_3_7</strain>
        <tissue evidence="2">Leaf</tissue>
    </source>
</reference>
<evidence type="ECO:0000256" key="1">
    <source>
        <dbReference type="SAM" id="MobiDB-lite"/>
    </source>
</evidence>
<gene>
    <name evidence="2" type="ORF">M8C21_007490</name>
</gene>
<evidence type="ECO:0000313" key="3">
    <source>
        <dbReference type="Proteomes" id="UP001206925"/>
    </source>
</evidence>
<feature type="compositionally biased region" description="Polar residues" evidence="1">
    <location>
        <begin position="75"/>
        <end position="84"/>
    </location>
</feature>
<feature type="non-terminal residue" evidence="2">
    <location>
        <position position="1"/>
    </location>
</feature>
<evidence type="ECO:0000313" key="2">
    <source>
        <dbReference type="EMBL" id="KAI7750067.1"/>
    </source>
</evidence>
<proteinExistence type="predicted"/>
<name>A0AAD5CZ98_AMBAR</name>
<keyword evidence="3" id="KW-1185">Reference proteome</keyword>
<organism evidence="2 3">
    <name type="scientific">Ambrosia artemisiifolia</name>
    <name type="common">Common ragweed</name>
    <dbReference type="NCBI Taxonomy" id="4212"/>
    <lineage>
        <taxon>Eukaryota</taxon>
        <taxon>Viridiplantae</taxon>
        <taxon>Streptophyta</taxon>
        <taxon>Embryophyta</taxon>
        <taxon>Tracheophyta</taxon>
        <taxon>Spermatophyta</taxon>
        <taxon>Magnoliopsida</taxon>
        <taxon>eudicotyledons</taxon>
        <taxon>Gunneridae</taxon>
        <taxon>Pentapetalae</taxon>
        <taxon>asterids</taxon>
        <taxon>campanulids</taxon>
        <taxon>Asterales</taxon>
        <taxon>Asteraceae</taxon>
        <taxon>Asteroideae</taxon>
        <taxon>Heliantheae alliance</taxon>
        <taxon>Heliantheae</taxon>
        <taxon>Ambrosia</taxon>
    </lineage>
</organism>
<comment type="caution">
    <text evidence="2">The sequence shown here is derived from an EMBL/GenBank/DDBJ whole genome shotgun (WGS) entry which is preliminary data.</text>
</comment>
<protein>
    <submittedName>
        <fullName evidence="2">Uncharacterized protein</fullName>
    </submittedName>
</protein>
<dbReference type="EMBL" id="JAMZMK010006225">
    <property type="protein sequence ID" value="KAI7750067.1"/>
    <property type="molecule type" value="Genomic_DNA"/>
</dbReference>
<dbReference type="AlphaFoldDB" id="A0AAD5CZ98"/>
<dbReference type="Proteomes" id="UP001206925">
    <property type="component" value="Unassembled WGS sequence"/>
</dbReference>